<evidence type="ECO:0000256" key="2">
    <source>
        <dbReference type="ARBA" id="ARBA00008900"/>
    </source>
</evidence>
<evidence type="ECO:0000256" key="4">
    <source>
        <dbReference type="ARBA" id="ARBA00048807"/>
    </source>
</evidence>
<feature type="active site" description="Charge relay system" evidence="6">
    <location>
        <position position="113"/>
    </location>
</feature>
<feature type="binding site" evidence="7">
    <location>
        <position position="29"/>
    </location>
    <ligand>
        <name>Zn(2+)</name>
        <dbReference type="ChEBI" id="CHEBI:29105"/>
    </ligand>
</feature>
<feature type="binding site" evidence="7">
    <location>
        <position position="14"/>
    </location>
    <ligand>
        <name>Zn(2+)</name>
        <dbReference type="ChEBI" id="CHEBI:29105"/>
    </ligand>
</feature>
<dbReference type="PANTHER" id="PTHR12589">
    <property type="entry name" value="PYRUVOYL TETRAHYDROBIOPTERIN SYNTHASE"/>
    <property type="match status" value="1"/>
</dbReference>
<accession>A0A1I4HC77</accession>
<keyword evidence="5 7" id="KW-0479">Metal-binding</keyword>
<dbReference type="OrthoDB" id="9804698at2"/>
<protein>
    <recommendedName>
        <fullName evidence="3 5">6-carboxy-5,6,7,8-tetrahydropterin synthase</fullName>
        <ecNumber evidence="5">4.-.-.-</ecNumber>
    </recommendedName>
</protein>
<reference evidence="9" key="1">
    <citation type="submission" date="2016-10" db="EMBL/GenBank/DDBJ databases">
        <authorList>
            <person name="Varghese N."/>
            <person name="Submissions S."/>
        </authorList>
    </citation>
    <scope>NUCLEOTIDE SEQUENCE [LARGE SCALE GENOMIC DNA]</scope>
    <source>
        <strain evidence="9">DSM 13327</strain>
    </source>
</reference>
<gene>
    <name evidence="8" type="ORF">SAMN04490355_1003138</name>
</gene>
<dbReference type="Proteomes" id="UP000199520">
    <property type="component" value="Unassembled WGS sequence"/>
</dbReference>
<dbReference type="EC" id="4.-.-.-" evidence="5"/>
<sequence length="125" mass="14381">MFELTIAVNFEAAHCIRNYPGKCNRLHGHNWKVEVNIYGCQLNELGMLVDFVDLKAAINGIMVNLDHYYLNEIEPFCRINPTAENLAKYIYDELIKTPIFDENVKLRSIKLWESPNSAAAYSQEA</sequence>
<proteinExistence type="inferred from homology"/>
<dbReference type="PANTHER" id="PTHR12589:SF8">
    <property type="entry name" value="6-CARBOXY-5,6,7,8-TETRAHYDROPTERIN SYNTHASE"/>
    <property type="match status" value="1"/>
</dbReference>
<keyword evidence="5" id="KW-0456">Lyase</keyword>
<dbReference type="GO" id="GO:0046872">
    <property type="term" value="F:metal ion binding"/>
    <property type="evidence" value="ECO:0007669"/>
    <property type="project" value="UniProtKB-KW"/>
</dbReference>
<dbReference type="NCBIfam" id="TIGR03367">
    <property type="entry name" value="queuosine_QueD"/>
    <property type="match status" value="1"/>
</dbReference>
<feature type="active site" description="Proton acceptor" evidence="6">
    <location>
        <position position="23"/>
    </location>
</feature>
<feature type="binding site" evidence="7">
    <location>
        <position position="27"/>
    </location>
    <ligand>
        <name>Zn(2+)</name>
        <dbReference type="ChEBI" id="CHEBI:29105"/>
    </ligand>
</feature>
<feature type="active site" description="Charge relay system" evidence="6">
    <location>
        <position position="67"/>
    </location>
</feature>
<dbReference type="UniPathway" id="UPA00391"/>
<dbReference type="RefSeq" id="WP_090932611.1">
    <property type="nucleotide sequence ID" value="NZ_FOTS01000003.1"/>
</dbReference>
<dbReference type="STRING" id="1123291.SAMN04490355_1003138"/>
<evidence type="ECO:0000256" key="3">
    <source>
        <dbReference type="ARBA" id="ARBA00018141"/>
    </source>
</evidence>
<evidence type="ECO:0000313" key="8">
    <source>
        <dbReference type="EMBL" id="SFL39899.1"/>
    </source>
</evidence>
<keyword evidence="5 7" id="KW-0862">Zinc</keyword>
<keyword evidence="9" id="KW-1185">Reference proteome</keyword>
<dbReference type="Pfam" id="PF01242">
    <property type="entry name" value="PTPS"/>
    <property type="match status" value="1"/>
</dbReference>
<evidence type="ECO:0000313" key="9">
    <source>
        <dbReference type="Proteomes" id="UP000199520"/>
    </source>
</evidence>
<comment type="cofactor">
    <cofactor evidence="5 7">
        <name>Zn(2+)</name>
        <dbReference type="ChEBI" id="CHEBI:29105"/>
    </cofactor>
    <text evidence="5 7">Binds 1 zinc ion per subunit.</text>
</comment>
<name>A0A1I4HC77_9FIRM</name>
<dbReference type="EMBL" id="FOTS01000003">
    <property type="protein sequence ID" value="SFL39899.1"/>
    <property type="molecule type" value="Genomic_DNA"/>
</dbReference>
<dbReference type="GO" id="GO:0070497">
    <property type="term" value="F:6-carboxytetrahydropterin synthase activity"/>
    <property type="evidence" value="ECO:0007669"/>
    <property type="project" value="UniProtKB-EC"/>
</dbReference>
<dbReference type="AlphaFoldDB" id="A0A1I4HC77"/>
<evidence type="ECO:0000256" key="5">
    <source>
        <dbReference type="PIRNR" id="PIRNR006113"/>
    </source>
</evidence>
<evidence type="ECO:0000256" key="1">
    <source>
        <dbReference type="ARBA" id="ARBA00005061"/>
    </source>
</evidence>
<evidence type="ECO:0000256" key="7">
    <source>
        <dbReference type="PIRSR" id="PIRSR006113-2"/>
    </source>
</evidence>
<comment type="catalytic activity">
    <reaction evidence="4 5">
        <text>7,8-dihydroneopterin 3'-triphosphate + H2O = 6-carboxy-5,6,7,8-tetrahydropterin + triphosphate + acetaldehyde + 2 H(+)</text>
        <dbReference type="Rhea" id="RHEA:27966"/>
        <dbReference type="ChEBI" id="CHEBI:15343"/>
        <dbReference type="ChEBI" id="CHEBI:15377"/>
        <dbReference type="ChEBI" id="CHEBI:15378"/>
        <dbReference type="ChEBI" id="CHEBI:18036"/>
        <dbReference type="ChEBI" id="CHEBI:58462"/>
        <dbReference type="ChEBI" id="CHEBI:61032"/>
        <dbReference type="EC" id="4.1.2.50"/>
    </reaction>
</comment>
<organism evidence="8 9">
    <name type="scientific">Pelosinus propionicus DSM 13327</name>
    <dbReference type="NCBI Taxonomy" id="1123291"/>
    <lineage>
        <taxon>Bacteria</taxon>
        <taxon>Bacillati</taxon>
        <taxon>Bacillota</taxon>
        <taxon>Negativicutes</taxon>
        <taxon>Selenomonadales</taxon>
        <taxon>Sporomusaceae</taxon>
        <taxon>Pelosinus</taxon>
    </lineage>
</organism>
<dbReference type="Gene3D" id="3.30.479.10">
    <property type="entry name" value="6-pyruvoyl tetrahydropterin synthase/QueD"/>
    <property type="match status" value="1"/>
</dbReference>
<dbReference type="GO" id="GO:0008616">
    <property type="term" value="P:tRNA queuosine(34) biosynthetic process"/>
    <property type="evidence" value="ECO:0007669"/>
    <property type="project" value="UniProtKB-KW"/>
</dbReference>
<dbReference type="PIRSF" id="PIRSF006113">
    <property type="entry name" value="PTP_synth"/>
    <property type="match status" value="1"/>
</dbReference>
<dbReference type="InterPro" id="IPR038418">
    <property type="entry name" value="6-PTP_synth/QueD_sf"/>
</dbReference>
<dbReference type="SUPFAM" id="SSF55620">
    <property type="entry name" value="Tetrahydrobiopterin biosynthesis enzymes-like"/>
    <property type="match status" value="1"/>
</dbReference>
<comment type="similarity">
    <text evidence="2 5">Belongs to the PTPS family. QueD subfamily.</text>
</comment>
<keyword evidence="5" id="KW-0671">Queuosine biosynthesis</keyword>
<evidence type="ECO:0000256" key="6">
    <source>
        <dbReference type="PIRSR" id="PIRSR006113-1"/>
    </source>
</evidence>
<comment type="pathway">
    <text evidence="1 5">Purine metabolism; 7-cyano-7-deazaguanine biosynthesis.</text>
</comment>
<dbReference type="InterPro" id="IPR007115">
    <property type="entry name" value="6-PTP_synth/QueD"/>
</dbReference>